<dbReference type="InterPro" id="IPR013324">
    <property type="entry name" value="RNA_pol_sigma_r3/r4-like"/>
</dbReference>
<accession>A0A848G9I1</accession>
<sequence length="187" mass="21590">MNTLKTGLSIDSALAEISQPVLRYLERYVGDRTLAEDLQQETLLRIARGFDTFDGRSSLKTWSFSIANRVAADYFRQPERRRQIVELDEANDAIDPDREIGERVIEDEMNQCVRQVIDSLPDSYRSALILYDLEELSIEHTAEVCQCSIANAKIRIHRARLRLKEALQDQCAFYRDGEGVYRCDRKA</sequence>
<keyword evidence="4" id="KW-0804">Transcription</keyword>
<dbReference type="InterPro" id="IPR036388">
    <property type="entry name" value="WH-like_DNA-bd_sf"/>
</dbReference>
<dbReference type="RefSeq" id="WP_169147653.1">
    <property type="nucleotide sequence ID" value="NZ_JABBGA010000022.1"/>
</dbReference>
<feature type="domain" description="RNA polymerase sigma-70 region 2" evidence="5">
    <location>
        <begin position="19"/>
        <end position="79"/>
    </location>
</feature>
<dbReference type="InterPro" id="IPR014284">
    <property type="entry name" value="RNA_pol_sigma-70_dom"/>
</dbReference>
<dbReference type="GO" id="GO:0016987">
    <property type="term" value="F:sigma factor activity"/>
    <property type="evidence" value="ECO:0007669"/>
    <property type="project" value="UniProtKB-KW"/>
</dbReference>
<dbReference type="AlphaFoldDB" id="A0A848G9I1"/>
<dbReference type="GO" id="GO:0003677">
    <property type="term" value="F:DNA binding"/>
    <property type="evidence" value="ECO:0007669"/>
    <property type="project" value="InterPro"/>
</dbReference>
<dbReference type="PANTHER" id="PTHR43133">
    <property type="entry name" value="RNA POLYMERASE ECF-TYPE SIGMA FACTO"/>
    <property type="match status" value="1"/>
</dbReference>
<reference evidence="7 8" key="1">
    <citation type="submission" date="2020-04" db="EMBL/GenBank/DDBJ databases">
        <title>Zoogloea sp. G-4-1-14 isolated from soil.</title>
        <authorList>
            <person name="Dahal R.H."/>
        </authorList>
    </citation>
    <scope>NUCLEOTIDE SEQUENCE [LARGE SCALE GENOMIC DNA]</scope>
    <source>
        <strain evidence="7 8">G-4-1-14</strain>
    </source>
</reference>
<keyword evidence="2" id="KW-0805">Transcription regulation</keyword>
<evidence type="ECO:0000313" key="7">
    <source>
        <dbReference type="EMBL" id="NML28119.1"/>
    </source>
</evidence>
<dbReference type="InterPro" id="IPR013325">
    <property type="entry name" value="RNA_pol_sigma_r2"/>
</dbReference>
<dbReference type="SUPFAM" id="SSF88659">
    <property type="entry name" value="Sigma3 and sigma4 domains of RNA polymerase sigma factors"/>
    <property type="match status" value="1"/>
</dbReference>
<proteinExistence type="inferred from homology"/>
<evidence type="ECO:0000259" key="5">
    <source>
        <dbReference type="Pfam" id="PF04542"/>
    </source>
</evidence>
<dbReference type="Pfam" id="PF08281">
    <property type="entry name" value="Sigma70_r4_2"/>
    <property type="match status" value="1"/>
</dbReference>
<dbReference type="PANTHER" id="PTHR43133:SF51">
    <property type="entry name" value="RNA POLYMERASE SIGMA FACTOR"/>
    <property type="match status" value="1"/>
</dbReference>
<protein>
    <submittedName>
        <fullName evidence="7">RNA polymerase sigma factor</fullName>
    </submittedName>
</protein>
<dbReference type="NCBIfam" id="TIGR02937">
    <property type="entry name" value="sigma70-ECF"/>
    <property type="match status" value="1"/>
</dbReference>
<organism evidence="7 8">
    <name type="scientific">Zoogloea dura</name>
    <dbReference type="NCBI Taxonomy" id="2728840"/>
    <lineage>
        <taxon>Bacteria</taxon>
        <taxon>Pseudomonadati</taxon>
        <taxon>Pseudomonadota</taxon>
        <taxon>Betaproteobacteria</taxon>
        <taxon>Rhodocyclales</taxon>
        <taxon>Zoogloeaceae</taxon>
        <taxon>Zoogloea</taxon>
    </lineage>
</organism>
<keyword evidence="8" id="KW-1185">Reference proteome</keyword>
<dbReference type="CDD" id="cd06171">
    <property type="entry name" value="Sigma70_r4"/>
    <property type="match status" value="1"/>
</dbReference>
<dbReference type="Gene3D" id="1.10.1740.10">
    <property type="match status" value="1"/>
</dbReference>
<comment type="similarity">
    <text evidence="1">Belongs to the sigma-70 factor family. ECF subfamily.</text>
</comment>
<evidence type="ECO:0000259" key="6">
    <source>
        <dbReference type="Pfam" id="PF08281"/>
    </source>
</evidence>
<keyword evidence="3" id="KW-0731">Sigma factor</keyword>
<evidence type="ECO:0000256" key="4">
    <source>
        <dbReference type="ARBA" id="ARBA00023163"/>
    </source>
</evidence>
<gene>
    <name evidence="7" type="ORF">HHL15_20375</name>
</gene>
<dbReference type="Gene3D" id="1.10.10.10">
    <property type="entry name" value="Winged helix-like DNA-binding domain superfamily/Winged helix DNA-binding domain"/>
    <property type="match status" value="1"/>
</dbReference>
<dbReference type="Pfam" id="PF04542">
    <property type="entry name" value="Sigma70_r2"/>
    <property type="match status" value="1"/>
</dbReference>
<comment type="caution">
    <text evidence="7">The sequence shown here is derived from an EMBL/GenBank/DDBJ whole genome shotgun (WGS) entry which is preliminary data.</text>
</comment>
<evidence type="ECO:0000256" key="2">
    <source>
        <dbReference type="ARBA" id="ARBA00023015"/>
    </source>
</evidence>
<evidence type="ECO:0000256" key="1">
    <source>
        <dbReference type="ARBA" id="ARBA00010641"/>
    </source>
</evidence>
<dbReference type="InterPro" id="IPR013249">
    <property type="entry name" value="RNA_pol_sigma70_r4_t2"/>
</dbReference>
<name>A0A848G9I1_9RHOO</name>
<dbReference type="Proteomes" id="UP000580043">
    <property type="component" value="Unassembled WGS sequence"/>
</dbReference>
<evidence type="ECO:0000256" key="3">
    <source>
        <dbReference type="ARBA" id="ARBA00023082"/>
    </source>
</evidence>
<dbReference type="SUPFAM" id="SSF88946">
    <property type="entry name" value="Sigma2 domain of RNA polymerase sigma factors"/>
    <property type="match status" value="1"/>
</dbReference>
<feature type="domain" description="RNA polymerase sigma factor 70 region 4 type 2" evidence="6">
    <location>
        <begin position="111"/>
        <end position="163"/>
    </location>
</feature>
<dbReference type="EMBL" id="JABBGA010000022">
    <property type="protein sequence ID" value="NML28119.1"/>
    <property type="molecule type" value="Genomic_DNA"/>
</dbReference>
<dbReference type="InterPro" id="IPR039425">
    <property type="entry name" value="RNA_pol_sigma-70-like"/>
</dbReference>
<dbReference type="GO" id="GO:0006352">
    <property type="term" value="P:DNA-templated transcription initiation"/>
    <property type="evidence" value="ECO:0007669"/>
    <property type="project" value="InterPro"/>
</dbReference>
<dbReference type="InterPro" id="IPR007627">
    <property type="entry name" value="RNA_pol_sigma70_r2"/>
</dbReference>
<evidence type="ECO:0000313" key="8">
    <source>
        <dbReference type="Proteomes" id="UP000580043"/>
    </source>
</evidence>